<sequence length="299" mass="33087">MNKRRDIEFKTRDGLTLRGWLFVPEGDGTRFPAISMSHGFAAVKEHGLAPFAEAFADAGFVVLVHDHRNFGASDGLPRQDIDPWVQVNDWRCAISWLETRPEVDADRIGIWGSSYSGGHALVLGATDRRLKCVVSQVPTISGYEQGRRRVSPDALPAFEQLQLDDLRARHRGESPRMPAVVSGNPAELAAYRAPDSVAFYTQALPEGAWSNTVTLRSTFAARMYEPGIWAERISPTPLLMIVATHDGVTMTDLELQAYERALQPKRLKLIPGGHFDPYGASLDEARLAATACFLEHLVH</sequence>
<dbReference type="InterPro" id="IPR050261">
    <property type="entry name" value="FrsA_esterase"/>
</dbReference>
<dbReference type="PANTHER" id="PTHR22946">
    <property type="entry name" value="DIENELACTONE HYDROLASE DOMAIN-CONTAINING PROTEIN-RELATED"/>
    <property type="match status" value="1"/>
</dbReference>
<proteinExistence type="predicted"/>
<dbReference type="PANTHER" id="PTHR22946:SF9">
    <property type="entry name" value="POLYKETIDE TRANSFERASE AF380"/>
    <property type="match status" value="1"/>
</dbReference>
<dbReference type="InterPro" id="IPR029058">
    <property type="entry name" value="AB_hydrolase_fold"/>
</dbReference>
<protein>
    <submittedName>
        <fullName evidence="3">Alpha/beta hydrolase</fullName>
    </submittedName>
</protein>
<dbReference type="EMBL" id="VZQQ01000060">
    <property type="protein sequence ID" value="MBC8751593.1"/>
    <property type="molecule type" value="Genomic_DNA"/>
</dbReference>
<evidence type="ECO:0000313" key="3">
    <source>
        <dbReference type="EMBL" id="MBC8751593.1"/>
    </source>
</evidence>
<dbReference type="Gene3D" id="3.40.50.1820">
    <property type="entry name" value="alpha/beta hydrolase"/>
    <property type="match status" value="1"/>
</dbReference>
<gene>
    <name evidence="3" type="ORF">F6X42_35275</name>
</gene>
<comment type="caution">
    <text evidence="3">The sequence shown here is derived from an EMBL/GenBank/DDBJ whole genome shotgun (WGS) entry which is preliminary data.</text>
</comment>
<dbReference type="RefSeq" id="WP_187638509.1">
    <property type="nucleotide sequence ID" value="NZ_VZQQ01000060.1"/>
</dbReference>
<dbReference type="InterPro" id="IPR000383">
    <property type="entry name" value="Xaa-Pro-like_dom"/>
</dbReference>
<evidence type="ECO:0000256" key="1">
    <source>
        <dbReference type="ARBA" id="ARBA00022801"/>
    </source>
</evidence>
<evidence type="ECO:0000313" key="4">
    <source>
        <dbReference type="Proteomes" id="UP000736373"/>
    </source>
</evidence>
<feature type="domain" description="Xaa-Pro dipeptidyl-peptidase-like" evidence="2">
    <location>
        <begin position="13"/>
        <end position="275"/>
    </location>
</feature>
<reference evidence="3 4" key="1">
    <citation type="submission" date="2019-09" db="EMBL/GenBank/DDBJ databases">
        <title>Paraburkholderia podalyriae sp. nov., A South African Podalyria-associated rhizobium.</title>
        <authorList>
            <person name="Mavima L."/>
            <person name="Beukes C.W."/>
            <person name="Palmer M."/>
            <person name="De Meyer S.E."/>
            <person name="James E.K."/>
            <person name="Maluk M."/>
            <person name="Avontuur J.R."/>
            <person name="Chan W.Y."/>
            <person name="Venter S.N."/>
            <person name="Steenkamp E.T."/>
        </authorList>
    </citation>
    <scope>NUCLEOTIDE SEQUENCE [LARGE SCALE GENOMIC DNA]</scope>
    <source>
        <strain evidence="3 4">WC7.3b</strain>
    </source>
</reference>
<accession>A0ABR7PZB4</accession>
<evidence type="ECO:0000259" key="2">
    <source>
        <dbReference type="Pfam" id="PF02129"/>
    </source>
</evidence>
<dbReference type="Proteomes" id="UP000736373">
    <property type="component" value="Unassembled WGS sequence"/>
</dbReference>
<keyword evidence="1 3" id="KW-0378">Hydrolase</keyword>
<dbReference type="SUPFAM" id="SSF53474">
    <property type="entry name" value="alpha/beta-Hydrolases"/>
    <property type="match status" value="1"/>
</dbReference>
<name>A0ABR7PZB4_9BURK</name>
<keyword evidence="4" id="KW-1185">Reference proteome</keyword>
<dbReference type="Pfam" id="PF02129">
    <property type="entry name" value="Peptidase_S15"/>
    <property type="match status" value="1"/>
</dbReference>
<dbReference type="Gene3D" id="1.10.10.800">
    <property type="match status" value="1"/>
</dbReference>
<dbReference type="GO" id="GO:0016787">
    <property type="term" value="F:hydrolase activity"/>
    <property type="evidence" value="ECO:0007669"/>
    <property type="project" value="UniProtKB-KW"/>
</dbReference>
<organism evidence="3 4">
    <name type="scientific">Paraburkholderia podalyriae</name>
    <dbReference type="NCBI Taxonomy" id="1938811"/>
    <lineage>
        <taxon>Bacteria</taxon>
        <taxon>Pseudomonadati</taxon>
        <taxon>Pseudomonadota</taxon>
        <taxon>Betaproteobacteria</taxon>
        <taxon>Burkholderiales</taxon>
        <taxon>Burkholderiaceae</taxon>
        <taxon>Paraburkholderia</taxon>
    </lineage>
</organism>